<dbReference type="SUPFAM" id="SSF81324">
    <property type="entry name" value="Voltage-gated potassium channels"/>
    <property type="match status" value="1"/>
</dbReference>
<evidence type="ECO:0000256" key="3">
    <source>
        <dbReference type="ARBA" id="ARBA00022692"/>
    </source>
</evidence>
<dbReference type="InterPro" id="IPR003938">
    <property type="entry name" value="K_chnl_volt-dep_EAG/ELK/ERG"/>
</dbReference>
<dbReference type="GO" id="GO:0008076">
    <property type="term" value="C:voltage-gated potassium channel complex"/>
    <property type="evidence" value="ECO:0007669"/>
    <property type="project" value="TreeGrafter"/>
</dbReference>
<gene>
    <name evidence="8" type="ORF">BDFB_011887</name>
</gene>
<dbReference type="InterPro" id="IPR050818">
    <property type="entry name" value="KCNH_animal-type"/>
</dbReference>
<dbReference type="PANTHER" id="PTHR10217">
    <property type="entry name" value="VOLTAGE AND LIGAND GATED POTASSIUM CHANNEL"/>
    <property type="match status" value="1"/>
</dbReference>
<dbReference type="Pfam" id="PF00520">
    <property type="entry name" value="Ion_trans"/>
    <property type="match status" value="1"/>
</dbReference>
<dbReference type="EMBL" id="QDEB01117032">
    <property type="protein sequence ID" value="RZB40656.1"/>
    <property type="molecule type" value="Genomic_DNA"/>
</dbReference>
<evidence type="ECO:0000313" key="8">
    <source>
        <dbReference type="EMBL" id="RZB40656.1"/>
    </source>
</evidence>
<comment type="caution">
    <text evidence="8">The sequence shown here is derived from an EMBL/GenBank/DDBJ whole genome shotgun (WGS) entry which is preliminary data.</text>
</comment>
<evidence type="ECO:0000256" key="1">
    <source>
        <dbReference type="ARBA" id="ARBA00004141"/>
    </source>
</evidence>
<dbReference type="InterPro" id="IPR005821">
    <property type="entry name" value="Ion_trans_dom"/>
</dbReference>
<keyword evidence="3 6" id="KW-0812">Transmembrane</keyword>
<protein>
    <recommendedName>
        <fullName evidence="7">Ion transport domain-containing protein</fullName>
    </recommendedName>
</protein>
<proteinExistence type="predicted"/>
<comment type="subcellular location">
    <subcellularLocation>
        <location evidence="1">Membrane</location>
        <topology evidence="1">Multi-pass membrane protein</topology>
    </subcellularLocation>
</comment>
<dbReference type="PRINTS" id="PR01463">
    <property type="entry name" value="EAGCHANLFMLY"/>
</dbReference>
<dbReference type="GO" id="GO:0005249">
    <property type="term" value="F:voltage-gated potassium channel activity"/>
    <property type="evidence" value="ECO:0007669"/>
    <property type="project" value="InterPro"/>
</dbReference>
<dbReference type="Proteomes" id="UP000292052">
    <property type="component" value="Unassembled WGS sequence"/>
</dbReference>
<accession>A0A482VBM8</accession>
<keyword evidence="4 6" id="KW-1133">Transmembrane helix</keyword>
<dbReference type="GO" id="GO:0042391">
    <property type="term" value="P:regulation of membrane potential"/>
    <property type="evidence" value="ECO:0007669"/>
    <property type="project" value="TreeGrafter"/>
</dbReference>
<dbReference type="AlphaFoldDB" id="A0A482VBM8"/>
<evidence type="ECO:0000313" key="9">
    <source>
        <dbReference type="Proteomes" id="UP000292052"/>
    </source>
</evidence>
<dbReference type="Gene3D" id="1.10.287.70">
    <property type="match status" value="1"/>
</dbReference>
<evidence type="ECO:0000256" key="2">
    <source>
        <dbReference type="ARBA" id="ARBA00022553"/>
    </source>
</evidence>
<keyword evidence="5 6" id="KW-0472">Membrane</keyword>
<reference evidence="8 9" key="1">
    <citation type="submission" date="2017-03" db="EMBL/GenBank/DDBJ databases">
        <title>Genome of the blue death feigning beetle - Asbolus verrucosus.</title>
        <authorList>
            <person name="Rider S.D."/>
        </authorList>
    </citation>
    <scope>NUCLEOTIDE SEQUENCE [LARGE SCALE GENOMIC DNA]</scope>
    <source>
        <strain evidence="8">Butters</strain>
        <tissue evidence="8">Head and leg muscle</tissue>
    </source>
</reference>
<feature type="transmembrane region" description="Helical" evidence="6">
    <location>
        <begin position="32"/>
        <end position="50"/>
    </location>
</feature>
<evidence type="ECO:0000256" key="4">
    <source>
        <dbReference type="ARBA" id="ARBA00022989"/>
    </source>
</evidence>
<evidence type="ECO:0000259" key="7">
    <source>
        <dbReference type="Pfam" id="PF00520"/>
    </source>
</evidence>
<keyword evidence="9" id="KW-1185">Reference proteome</keyword>
<dbReference type="OrthoDB" id="447251at2759"/>
<evidence type="ECO:0000256" key="6">
    <source>
        <dbReference type="SAM" id="Phobius"/>
    </source>
</evidence>
<dbReference type="STRING" id="1661398.A0A482VBM8"/>
<name>A0A482VBM8_ASBVE</name>
<sequence length="166" mass="19110">MSLSADIMPQYRQEAPKTPPHILLHYCAFKAIWDWIILCLTFYTAIMVPYNVAFKNKTSEDVSLLVVDSIVDVIFFIDIVLNFHTTFVGPGGEVVSDPKVIRMNYLKSWFIIDLLSCLPYDVFNAFDHDEDVSINFSQLSLELYRQQLMKFCSQQPQFAAAVRVTL</sequence>
<feature type="domain" description="Ion transport" evidence="7">
    <location>
        <begin position="32"/>
        <end position="130"/>
    </location>
</feature>
<dbReference type="InterPro" id="IPR003949">
    <property type="entry name" value="K_chnl_volt-dep_EAG"/>
</dbReference>
<organism evidence="8 9">
    <name type="scientific">Asbolus verrucosus</name>
    <name type="common">Desert ironclad beetle</name>
    <dbReference type="NCBI Taxonomy" id="1661398"/>
    <lineage>
        <taxon>Eukaryota</taxon>
        <taxon>Metazoa</taxon>
        <taxon>Ecdysozoa</taxon>
        <taxon>Arthropoda</taxon>
        <taxon>Hexapoda</taxon>
        <taxon>Insecta</taxon>
        <taxon>Pterygota</taxon>
        <taxon>Neoptera</taxon>
        <taxon>Endopterygota</taxon>
        <taxon>Coleoptera</taxon>
        <taxon>Polyphaga</taxon>
        <taxon>Cucujiformia</taxon>
        <taxon>Tenebrionidae</taxon>
        <taxon>Pimeliinae</taxon>
        <taxon>Asbolus</taxon>
    </lineage>
</organism>
<dbReference type="PRINTS" id="PR01464">
    <property type="entry name" value="EAGCHANNEL"/>
</dbReference>
<dbReference type="PANTHER" id="PTHR10217:SF435">
    <property type="entry name" value="POTASSIUM VOLTAGE-GATED CHANNEL PROTEIN EAG"/>
    <property type="match status" value="1"/>
</dbReference>
<evidence type="ECO:0000256" key="5">
    <source>
        <dbReference type="ARBA" id="ARBA00023136"/>
    </source>
</evidence>
<keyword evidence="2" id="KW-0597">Phosphoprotein</keyword>